<comment type="similarity">
    <text evidence="1">Belongs to the isochorismatase family.</text>
</comment>
<comment type="caution">
    <text evidence="4">The sequence shown here is derived from an EMBL/GenBank/DDBJ whole genome shotgun (WGS) entry which is preliminary data.</text>
</comment>
<organism evidence="4 5">
    <name type="scientific">Fusarium oligoseptatum</name>
    <dbReference type="NCBI Taxonomy" id="2604345"/>
    <lineage>
        <taxon>Eukaryota</taxon>
        <taxon>Fungi</taxon>
        <taxon>Dikarya</taxon>
        <taxon>Ascomycota</taxon>
        <taxon>Pezizomycotina</taxon>
        <taxon>Sordariomycetes</taxon>
        <taxon>Hypocreomycetidae</taxon>
        <taxon>Hypocreales</taxon>
        <taxon>Nectriaceae</taxon>
        <taxon>Fusarium</taxon>
        <taxon>Fusarium solani species complex</taxon>
    </lineage>
</organism>
<protein>
    <recommendedName>
        <fullName evidence="3">Isochorismatase-like domain-containing protein</fullName>
    </recommendedName>
</protein>
<dbReference type="InterPro" id="IPR036380">
    <property type="entry name" value="Isochorismatase-like_sf"/>
</dbReference>
<dbReference type="GO" id="GO:0016787">
    <property type="term" value="F:hydrolase activity"/>
    <property type="evidence" value="ECO:0007669"/>
    <property type="project" value="UniProtKB-KW"/>
</dbReference>
<dbReference type="Gene3D" id="3.40.50.850">
    <property type="entry name" value="Isochorismatase-like"/>
    <property type="match status" value="1"/>
</dbReference>
<proteinExistence type="inferred from homology"/>
<evidence type="ECO:0000313" key="5">
    <source>
        <dbReference type="Proteomes" id="UP000287144"/>
    </source>
</evidence>
<accession>A0A428UM87</accession>
<dbReference type="PANTHER" id="PTHR43540:SF9">
    <property type="entry name" value="FAMILY HYDROLASE, PUTATIVE (AFU_ORTHOLOGUE AFUA_2G08700)-RELATED"/>
    <property type="match status" value="1"/>
</dbReference>
<evidence type="ECO:0000259" key="3">
    <source>
        <dbReference type="Pfam" id="PF00857"/>
    </source>
</evidence>
<name>A0A428UM87_9HYPO</name>
<dbReference type="InterPro" id="IPR000868">
    <property type="entry name" value="Isochorismatase-like_dom"/>
</dbReference>
<gene>
    <name evidence="4" type="ORF">CEP52_000814</name>
</gene>
<evidence type="ECO:0000256" key="2">
    <source>
        <dbReference type="ARBA" id="ARBA00022801"/>
    </source>
</evidence>
<reference evidence="4 5" key="1">
    <citation type="submission" date="2017-06" db="EMBL/GenBank/DDBJ databases">
        <title>Comparative genomic analysis of Ambrosia Fusariam Clade fungi.</title>
        <authorList>
            <person name="Stajich J.E."/>
            <person name="Carrillo J."/>
            <person name="Kijimoto T."/>
            <person name="Eskalen A."/>
            <person name="O'Donnell K."/>
            <person name="Kasson M."/>
        </authorList>
    </citation>
    <scope>NUCLEOTIDE SEQUENCE [LARGE SCALE GENOMIC DNA]</scope>
    <source>
        <strain evidence="4 5">NRRL62579</strain>
    </source>
</reference>
<keyword evidence="5" id="KW-1185">Reference proteome</keyword>
<dbReference type="EMBL" id="NKCK01000004">
    <property type="protein sequence ID" value="RSM15322.1"/>
    <property type="molecule type" value="Genomic_DNA"/>
</dbReference>
<sequence>MRDQWNTALFPTLKDVSLEKDKTITKKRPSGFWGGTGIEEHLAVLGITTLLFAGTNTHRGLEETIRDASNKGWDCLLFIDGVHAMQAEPECLDTIFFNQALTIQETHVEA</sequence>
<dbReference type="AlphaFoldDB" id="A0A428UM87"/>
<dbReference type="STRING" id="1325735.A0A428UM87"/>
<dbReference type="SUPFAM" id="SSF52499">
    <property type="entry name" value="Isochorismatase-like hydrolases"/>
    <property type="match status" value="1"/>
</dbReference>
<dbReference type="Proteomes" id="UP000287144">
    <property type="component" value="Unassembled WGS sequence"/>
</dbReference>
<evidence type="ECO:0000256" key="1">
    <source>
        <dbReference type="ARBA" id="ARBA00006336"/>
    </source>
</evidence>
<dbReference type="InterPro" id="IPR050272">
    <property type="entry name" value="Isochorismatase-like_hydrls"/>
</dbReference>
<feature type="domain" description="Isochorismatase-like" evidence="3">
    <location>
        <begin position="2"/>
        <end position="88"/>
    </location>
</feature>
<dbReference type="PANTHER" id="PTHR43540">
    <property type="entry name" value="PEROXYUREIDOACRYLATE/UREIDOACRYLATE AMIDOHYDROLASE-RELATED"/>
    <property type="match status" value="1"/>
</dbReference>
<dbReference type="Pfam" id="PF00857">
    <property type="entry name" value="Isochorismatase"/>
    <property type="match status" value="1"/>
</dbReference>
<keyword evidence="2" id="KW-0378">Hydrolase</keyword>
<evidence type="ECO:0000313" key="4">
    <source>
        <dbReference type="EMBL" id="RSM15322.1"/>
    </source>
</evidence>